<sequence>MDDDVFSTVVLEKLPLAESVWRLLHYTMDEAWLVDLWDRNRGRCYERELKFSTLAHLVSDALLQHDGSGRKSFERAQEERILNVSIPSPYAKLATLPVALSEAFLEGGSRRMQAVLPEDLAVDPLPPCLEGYDVFGADGKAVKHVKRLLKSLRNLQAGILGARASVGLNLRTGLVVGMVGHLDGEAGEAALTEDLLPRLATAAARSGKPWVAVLDRLYCNLSFPRRVLDAGGHFLIRYCSNTTFVPDAKRPARAGRDSRGRRIVQEWGWLGKVEKGSRVYVRRITLDLGGGKSIGVVTDLLDEEEFPAEALLATYHGRWGIEEAFHQITEVFSLKRLIGTGPKAVLYQMSFCLLLYNALQVVRLHLASHQACAAEKISNEKLFDDVQRQMISVDELIEADVLLGMLGAVPSADELRSRLQERLGGVWSKRWWKAPSSGGGGHKKEKKRVLGNHTSTYRVLQQARE</sequence>
<evidence type="ECO:0000313" key="2">
    <source>
        <dbReference type="EMBL" id="QEH33079.1"/>
    </source>
</evidence>
<feature type="domain" description="Transposase IS4-like" evidence="1">
    <location>
        <begin position="159"/>
        <end position="357"/>
    </location>
</feature>
<dbReference type="AlphaFoldDB" id="A0A5B9W4T1"/>
<dbReference type="KEGG" id="agv:OJF2_36900"/>
<proteinExistence type="predicted"/>
<protein>
    <submittedName>
        <fullName evidence="3">Transposase DDE domain protein</fullName>
    </submittedName>
</protein>
<dbReference type="InterPro" id="IPR012337">
    <property type="entry name" value="RNaseH-like_sf"/>
</dbReference>
<keyword evidence="4" id="KW-1185">Reference proteome</keyword>
<evidence type="ECO:0000259" key="1">
    <source>
        <dbReference type="Pfam" id="PF01609"/>
    </source>
</evidence>
<dbReference type="Proteomes" id="UP000324233">
    <property type="component" value="Chromosome"/>
</dbReference>
<name>A0A5B9W4T1_9BACT</name>
<accession>A0A5B9W4T1</accession>
<dbReference type="EMBL" id="CP042997">
    <property type="protein sequence ID" value="QEH33079.1"/>
    <property type="molecule type" value="Genomic_DNA"/>
</dbReference>
<dbReference type="KEGG" id="agv:OJF2_15760"/>
<evidence type="ECO:0000313" key="4">
    <source>
        <dbReference type="Proteomes" id="UP000324233"/>
    </source>
</evidence>
<organism evidence="3 4">
    <name type="scientific">Aquisphaera giovannonii</name>
    <dbReference type="NCBI Taxonomy" id="406548"/>
    <lineage>
        <taxon>Bacteria</taxon>
        <taxon>Pseudomonadati</taxon>
        <taxon>Planctomycetota</taxon>
        <taxon>Planctomycetia</taxon>
        <taxon>Isosphaerales</taxon>
        <taxon>Isosphaeraceae</taxon>
        <taxon>Aquisphaera</taxon>
    </lineage>
</organism>
<dbReference type="Pfam" id="PF01609">
    <property type="entry name" value="DDE_Tnp_1"/>
    <property type="match status" value="1"/>
</dbReference>
<dbReference type="OrthoDB" id="263222at2"/>
<evidence type="ECO:0000313" key="3">
    <source>
        <dbReference type="EMBL" id="QEH35145.1"/>
    </source>
</evidence>
<gene>
    <name evidence="2" type="ORF">OJF2_15760</name>
    <name evidence="3" type="ORF">OJF2_36900</name>
</gene>
<reference evidence="3 4" key="1">
    <citation type="submission" date="2019-08" db="EMBL/GenBank/DDBJ databases">
        <title>Deep-cultivation of Planctomycetes and their phenomic and genomic characterization uncovers novel biology.</title>
        <authorList>
            <person name="Wiegand S."/>
            <person name="Jogler M."/>
            <person name="Boedeker C."/>
            <person name="Pinto D."/>
            <person name="Vollmers J."/>
            <person name="Rivas-Marin E."/>
            <person name="Kohn T."/>
            <person name="Peeters S.H."/>
            <person name="Heuer A."/>
            <person name="Rast P."/>
            <person name="Oberbeckmann S."/>
            <person name="Bunk B."/>
            <person name="Jeske O."/>
            <person name="Meyerdierks A."/>
            <person name="Storesund J.E."/>
            <person name="Kallscheuer N."/>
            <person name="Luecker S."/>
            <person name="Lage O.M."/>
            <person name="Pohl T."/>
            <person name="Merkel B.J."/>
            <person name="Hornburger P."/>
            <person name="Mueller R.-W."/>
            <person name="Bruemmer F."/>
            <person name="Labrenz M."/>
            <person name="Spormann A.M."/>
            <person name="Op den Camp H."/>
            <person name="Overmann J."/>
            <person name="Amann R."/>
            <person name="Jetten M.S.M."/>
            <person name="Mascher T."/>
            <person name="Medema M.H."/>
            <person name="Devos D.P."/>
            <person name="Kaster A.-K."/>
            <person name="Ovreas L."/>
            <person name="Rohde M."/>
            <person name="Galperin M.Y."/>
            <person name="Jogler C."/>
        </authorList>
    </citation>
    <scope>NUCLEOTIDE SEQUENCE [LARGE SCALE GENOMIC DNA]</scope>
    <source>
        <strain evidence="3 4">OJF2</strain>
    </source>
</reference>
<dbReference type="EMBL" id="CP042997">
    <property type="protein sequence ID" value="QEH35145.1"/>
    <property type="molecule type" value="Genomic_DNA"/>
</dbReference>
<dbReference type="GO" id="GO:0004803">
    <property type="term" value="F:transposase activity"/>
    <property type="evidence" value="ECO:0007669"/>
    <property type="project" value="InterPro"/>
</dbReference>
<dbReference type="GO" id="GO:0006313">
    <property type="term" value="P:DNA transposition"/>
    <property type="evidence" value="ECO:0007669"/>
    <property type="project" value="InterPro"/>
</dbReference>
<dbReference type="SUPFAM" id="SSF53098">
    <property type="entry name" value="Ribonuclease H-like"/>
    <property type="match status" value="1"/>
</dbReference>
<dbReference type="GO" id="GO:0003677">
    <property type="term" value="F:DNA binding"/>
    <property type="evidence" value="ECO:0007669"/>
    <property type="project" value="InterPro"/>
</dbReference>
<dbReference type="InterPro" id="IPR002559">
    <property type="entry name" value="Transposase_11"/>
</dbReference>
<dbReference type="RefSeq" id="WP_148592710.1">
    <property type="nucleotide sequence ID" value="NZ_CP042997.1"/>
</dbReference>